<dbReference type="InterPro" id="IPR027417">
    <property type="entry name" value="P-loop_NTPase"/>
</dbReference>
<comment type="similarity">
    <text evidence="2">Belongs to the rad17/RAD24 family.</text>
</comment>
<name>A0A427YS98_9TREE</name>
<feature type="compositionally biased region" description="Acidic residues" evidence="8">
    <location>
        <begin position="128"/>
        <end position="137"/>
    </location>
</feature>
<dbReference type="GO" id="GO:0033314">
    <property type="term" value="P:mitotic DNA replication checkpoint signaling"/>
    <property type="evidence" value="ECO:0007669"/>
    <property type="project" value="TreeGrafter"/>
</dbReference>
<evidence type="ECO:0000256" key="7">
    <source>
        <dbReference type="ARBA" id="ARBA00023306"/>
    </source>
</evidence>
<keyword evidence="5" id="KW-0067">ATP-binding</keyword>
<dbReference type="Proteomes" id="UP000279259">
    <property type="component" value="Unassembled WGS sequence"/>
</dbReference>
<dbReference type="PANTHER" id="PTHR12172">
    <property type="entry name" value="CELL CYCLE CHECKPOINT PROTEIN RAD17"/>
    <property type="match status" value="1"/>
</dbReference>
<evidence type="ECO:0000313" key="9">
    <source>
        <dbReference type="EMBL" id="RSH93942.1"/>
    </source>
</evidence>
<proteinExistence type="inferred from homology"/>
<dbReference type="GO" id="GO:0005524">
    <property type="term" value="F:ATP binding"/>
    <property type="evidence" value="ECO:0007669"/>
    <property type="project" value="UniProtKB-KW"/>
</dbReference>
<comment type="subcellular location">
    <subcellularLocation>
        <location evidence="1">Nucleus</location>
    </subcellularLocation>
</comment>
<dbReference type="Pfam" id="PF03215">
    <property type="entry name" value="Rad17"/>
    <property type="match status" value="1"/>
</dbReference>
<dbReference type="GO" id="GO:0003682">
    <property type="term" value="F:chromatin binding"/>
    <property type="evidence" value="ECO:0007669"/>
    <property type="project" value="TreeGrafter"/>
</dbReference>
<keyword evidence="3" id="KW-0547">Nucleotide-binding</keyword>
<dbReference type="GO" id="GO:0000077">
    <property type="term" value="P:DNA damage checkpoint signaling"/>
    <property type="evidence" value="ECO:0007669"/>
    <property type="project" value="TreeGrafter"/>
</dbReference>
<feature type="compositionally biased region" description="Gly residues" evidence="8">
    <location>
        <begin position="768"/>
        <end position="782"/>
    </location>
</feature>
<keyword evidence="6" id="KW-0539">Nucleus</keyword>
<dbReference type="PANTHER" id="PTHR12172:SF0">
    <property type="entry name" value="CELL CYCLE CHECKPOINT PROTEIN RAD17"/>
    <property type="match status" value="1"/>
</dbReference>
<dbReference type="GO" id="GO:0005634">
    <property type="term" value="C:nucleus"/>
    <property type="evidence" value="ECO:0007669"/>
    <property type="project" value="UniProtKB-SubCell"/>
</dbReference>
<keyword evidence="10" id="KW-1185">Reference proteome</keyword>
<evidence type="ECO:0000256" key="4">
    <source>
        <dbReference type="ARBA" id="ARBA00022763"/>
    </source>
</evidence>
<evidence type="ECO:0000313" key="10">
    <source>
        <dbReference type="Proteomes" id="UP000279259"/>
    </source>
</evidence>
<evidence type="ECO:0000256" key="3">
    <source>
        <dbReference type="ARBA" id="ARBA00022741"/>
    </source>
</evidence>
<feature type="compositionally biased region" description="Acidic residues" evidence="8">
    <location>
        <begin position="754"/>
        <end position="763"/>
    </location>
</feature>
<evidence type="ECO:0000256" key="6">
    <source>
        <dbReference type="ARBA" id="ARBA00023242"/>
    </source>
</evidence>
<evidence type="ECO:0000256" key="1">
    <source>
        <dbReference type="ARBA" id="ARBA00004123"/>
    </source>
</evidence>
<feature type="compositionally biased region" description="Polar residues" evidence="8">
    <location>
        <begin position="35"/>
        <end position="45"/>
    </location>
</feature>
<organism evidence="9 10">
    <name type="scientific">Saitozyma podzolica</name>
    <dbReference type="NCBI Taxonomy" id="1890683"/>
    <lineage>
        <taxon>Eukaryota</taxon>
        <taxon>Fungi</taxon>
        <taxon>Dikarya</taxon>
        <taxon>Basidiomycota</taxon>
        <taxon>Agaricomycotina</taxon>
        <taxon>Tremellomycetes</taxon>
        <taxon>Tremellales</taxon>
        <taxon>Trimorphomycetaceae</taxon>
        <taxon>Saitozyma</taxon>
    </lineage>
</organism>
<feature type="compositionally biased region" description="Low complexity" evidence="8">
    <location>
        <begin position="46"/>
        <end position="62"/>
    </location>
</feature>
<evidence type="ECO:0000256" key="8">
    <source>
        <dbReference type="SAM" id="MobiDB-lite"/>
    </source>
</evidence>
<dbReference type="SUPFAM" id="SSF52540">
    <property type="entry name" value="P-loop containing nucleoside triphosphate hydrolases"/>
    <property type="match status" value="1"/>
</dbReference>
<feature type="compositionally biased region" description="Basic and acidic residues" evidence="8">
    <location>
        <begin position="786"/>
        <end position="799"/>
    </location>
</feature>
<protein>
    <submittedName>
        <fullName evidence="9">Cell cycle checkpoint protein rad17</fullName>
    </submittedName>
</protein>
<dbReference type="GO" id="GO:0003689">
    <property type="term" value="F:DNA clamp loader activity"/>
    <property type="evidence" value="ECO:0007669"/>
    <property type="project" value="TreeGrafter"/>
</dbReference>
<dbReference type="OrthoDB" id="10265971at2759"/>
<gene>
    <name evidence="9" type="primary">RAD17</name>
    <name evidence="9" type="ORF">EHS25_006594</name>
</gene>
<sequence length="807" mass="86543">MPPTREPKAGGRSKSSPAKNRGGSRSGDEKKAFGTLSSYQPKLNFSSIPSAPAPAPARSNSSLGRTASEDARRMPPPPPGMQTKAKERLSTSSSSTKVASGSSRGVSGSDSSRTLVGKGKGKEREVIEVVDDDEDDATATAKSPKGGAELWTDIYGPTSEAELAPGKARIAKVKSWLHESHHGFPADYIPPPQGVSQSSRDKLRKYRRILLLTGPAGVGKATTVRLLAREMGIELLEWGEAVEEWSLGGGFDRESAMSKLSSFLLRHSYAPLNMSTASSGGRSSPARPRVLLMTSLPNITHQPTREAFHAALLEFCQTYTPSSCPLIIVHSNAGSGGKAEESWMDRDRGGREGALELLGREVKDGPWCTEIDFLALAHTFLIKAINRVLSLALPKGTTPPSTSAIHLIALSANGDLRSAINSLQMLCSRKLPKESKKRKSDEMDEGARNKGAGAGVGAGSKKGLKGGRAAKVDASDELRAVLDAVTRREQSLNLFHALGKVFYNKRLGDPGEDEEDQELLNVIRSLPPDDPLPDHLADHARCKSLVQMEAFVPTVPVDASSFALWIHQSLPSFCTEIEQASEAVDDLCRADIMRTDDDIWQSSQQSISYALHLTIRGSHTALPSPVPRKHQKILKPEFFEKFSTERTNLALLDSAAGYLARKAMASSVALSELRLDDDSRGHAPWGGMLSKGVLAGEVLPMMIKLQGMTKQWVRGVADLIGAGPLLPAGVAPLRLPPYSAFNPKYAQELSSGDAEAEGDDDFEAGAAGEDGLGVVLSGGGWDQGEENGKTEGDEVKVLQDDDIEDWE</sequence>
<keyword evidence="7" id="KW-0131">Cell cycle</keyword>
<reference evidence="9 10" key="1">
    <citation type="submission" date="2018-11" db="EMBL/GenBank/DDBJ databases">
        <title>Genome sequence of Saitozyma podzolica DSM 27192.</title>
        <authorList>
            <person name="Aliyu H."/>
            <person name="Gorte O."/>
            <person name="Ochsenreither K."/>
        </authorList>
    </citation>
    <scope>NUCLEOTIDE SEQUENCE [LARGE SCALE GENOMIC DNA]</scope>
    <source>
        <strain evidence="9 10">DSM 27192</strain>
    </source>
</reference>
<keyword evidence="4" id="KW-0227">DNA damage</keyword>
<evidence type="ECO:0000256" key="5">
    <source>
        <dbReference type="ARBA" id="ARBA00022840"/>
    </source>
</evidence>
<dbReference type="Gene3D" id="3.40.50.300">
    <property type="entry name" value="P-loop containing nucleotide triphosphate hydrolases"/>
    <property type="match status" value="1"/>
</dbReference>
<dbReference type="AlphaFoldDB" id="A0A427YS98"/>
<feature type="region of interest" description="Disordered" evidence="8">
    <location>
        <begin position="1"/>
        <end position="148"/>
    </location>
</feature>
<feature type="compositionally biased region" description="Low complexity" evidence="8">
    <location>
        <begin position="90"/>
        <end position="112"/>
    </location>
</feature>
<accession>A0A427YS98</accession>
<dbReference type="CDD" id="cd18139">
    <property type="entry name" value="HLD_clamp_RarA"/>
    <property type="match status" value="1"/>
</dbReference>
<dbReference type="EMBL" id="RSCD01000003">
    <property type="protein sequence ID" value="RSH93942.1"/>
    <property type="molecule type" value="Genomic_DNA"/>
</dbReference>
<comment type="caution">
    <text evidence="9">The sequence shown here is derived from an EMBL/GenBank/DDBJ whole genome shotgun (WGS) entry which is preliminary data.</text>
</comment>
<evidence type="ECO:0000256" key="2">
    <source>
        <dbReference type="ARBA" id="ARBA00006168"/>
    </source>
</evidence>
<feature type="compositionally biased region" description="Basic and acidic residues" evidence="8">
    <location>
        <begin position="431"/>
        <end position="448"/>
    </location>
</feature>
<feature type="region of interest" description="Disordered" evidence="8">
    <location>
        <begin position="751"/>
        <end position="807"/>
    </location>
</feature>
<dbReference type="GO" id="GO:0006281">
    <property type="term" value="P:DNA repair"/>
    <property type="evidence" value="ECO:0007669"/>
    <property type="project" value="InterPro"/>
</dbReference>
<feature type="region of interest" description="Disordered" evidence="8">
    <location>
        <begin position="431"/>
        <end position="467"/>
    </location>
</feature>
<dbReference type="InterPro" id="IPR004582">
    <property type="entry name" value="Checkpoint_prot_Rad17_Rad24"/>
</dbReference>
<dbReference type="STRING" id="1890683.A0A427YS98"/>